<name>A4BBG9_9GAMM</name>
<sequence length="403" mass="45555">MIEQYQIPLLKDHHTHPSISAAFSGAIKLRNVPEKADALALIRNSKEEMTVVLGWNTSYYQFSDEELESFPPVVICNTSLHGFLINPSAKAMLSNKHPDVIANIDDEEWVEANIYTILKFLTNLRPLETARLKAFYDDELLPLGVWYAEDMLLPNRELIAQFNELGYRDRTRLWADEDVLTSLTEEDRQQIDGIKLFTDGALGARTAAVSIPFLSGETGLLNYSDEHLRDKMAQLRHYNLPFAIHAIGDRATAQVVNTTHSLRQEFPDFPPVRIEHCQFISRETATLAKSLDIALCPQPNFSSDSGVYTDRLPPELCRANNPFRMLIDEIGYVPGEDLLFGSDGMPHGAEYALQQSLFPLYDEQRLTMDEFIQGYCMPDMTHGSLNVTVNTQEKTVKVEVCPA</sequence>
<dbReference type="PANTHER" id="PTHR22642:SF2">
    <property type="entry name" value="PROTEIN LONG AFTER FAR-RED 3"/>
    <property type="match status" value="1"/>
</dbReference>
<dbReference type="Gene3D" id="3.10.310.70">
    <property type="match status" value="1"/>
</dbReference>
<dbReference type="HOGENOM" id="CLU_009942_3_1_6"/>
<dbReference type="Pfam" id="PF07969">
    <property type="entry name" value="Amidohydro_3"/>
    <property type="match status" value="1"/>
</dbReference>
<protein>
    <recommendedName>
        <fullName evidence="1">Amidohydrolase 3 domain-containing protein</fullName>
    </recommendedName>
</protein>
<dbReference type="EMBL" id="AAOE01000004">
    <property type="protein sequence ID" value="EAR10304.1"/>
    <property type="molecule type" value="Genomic_DNA"/>
</dbReference>
<dbReference type="RefSeq" id="WP_008046471.1">
    <property type="nucleotide sequence ID" value="NZ_CH724153.1"/>
</dbReference>
<evidence type="ECO:0000259" key="1">
    <source>
        <dbReference type="Pfam" id="PF07969"/>
    </source>
</evidence>
<organism evidence="2 3">
    <name type="scientific">Reinekea blandensis MED297</name>
    <dbReference type="NCBI Taxonomy" id="314283"/>
    <lineage>
        <taxon>Bacteria</taxon>
        <taxon>Pseudomonadati</taxon>
        <taxon>Pseudomonadota</taxon>
        <taxon>Gammaproteobacteria</taxon>
        <taxon>Oceanospirillales</taxon>
        <taxon>Saccharospirillaceae</taxon>
        <taxon>Reinekea</taxon>
    </lineage>
</organism>
<gene>
    <name evidence="2" type="ORF">MED297_00745</name>
</gene>
<reference evidence="2 3" key="1">
    <citation type="submission" date="2006-02" db="EMBL/GenBank/DDBJ databases">
        <authorList>
            <person name="Pinhassi J."/>
            <person name="Pedros-Alio C."/>
            <person name="Ferriera S."/>
            <person name="Johnson J."/>
            <person name="Kravitz S."/>
            <person name="Halpern A."/>
            <person name="Remington K."/>
            <person name="Beeson K."/>
            <person name="Tran B."/>
            <person name="Rogers Y.-H."/>
            <person name="Friedman R."/>
            <person name="Venter J.C."/>
        </authorList>
    </citation>
    <scope>NUCLEOTIDE SEQUENCE [LARGE SCALE GENOMIC DNA]</scope>
    <source>
        <strain evidence="2 3">MED297</strain>
    </source>
</reference>
<evidence type="ECO:0000313" key="3">
    <source>
        <dbReference type="Proteomes" id="UP000005953"/>
    </source>
</evidence>
<evidence type="ECO:0000313" key="2">
    <source>
        <dbReference type="EMBL" id="EAR10304.1"/>
    </source>
</evidence>
<dbReference type="Gene3D" id="3.20.20.140">
    <property type="entry name" value="Metal-dependent hydrolases"/>
    <property type="match status" value="1"/>
</dbReference>
<feature type="domain" description="Amidohydrolase 3" evidence="1">
    <location>
        <begin position="133"/>
        <end position="328"/>
    </location>
</feature>
<proteinExistence type="predicted"/>
<dbReference type="Proteomes" id="UP000005953">
    <property type="component" value="Unassembled WGS sequence"/>
</dbReference>
<dbReference type="OrthoDB" id="9031471at2"/>
<dbReference type="InterPro" id="IPR032466">
    <property type="entry name" value="Metal_Hydrolase"/>
</dbReference>
<dbReference type="InterPro" id="IPR013108">
    <property type="entry name" value="Amidohydro_3"/>
</dbReference>
<dbReference type="STRING" id="314283.MED297_00745"/>
<comment type="caution">
    <text evidence="2">The sequence shown here is derived from an EMBL/GenBank/DDBJ whole genome shotgun (WGS) entry which is preliminary data.</text>
</comment>
<keyword evidence="3" id="KW-1185">Reference proteome</keyword>
<accession>A4BBG9</accession>
<dbReference type="PANTHER" id="PTHR22642">
    <property type="entry name" value="IMIDAZOLONEPROPIONASE"/>
    <property type="match status" value="1"/>
</dbReference>
<dbReference type="AlphaFoldDB" id="A4BBG9"/>
<dbReference type="SUPFAM" id="SSF51556">
    <property type="entry name" value="Metallo-dependent hydrolases"/>
    <property type="match status" value="1"/>
</dbReference>